<dbReference type="KEGG" id="pfp:PFL1_03388"/>
<accession>A0A061H9H9</accession>
<dbReference type="GeneID" id="19317498"/>
<dbReference type="AlphaFoldDB" id="A0A061H9H9"/>
<feature type="region of interest" description="Disordered" evidence="1">
    <location>
        <begin position="506"/>
        <end position="538"/>
    </location>
</feature>
<dbReference type="RefSeq" id="XP_007879096.1">
    <property type="nucleotide sequence ID" value="XM_007880905.1"/>
</dbReference>
<sequence length="798" mass="85796">MDACSGYGGSAGRTIESSSSFNVLACQRPRSRRRARACPSALLSIVGKPIDHLLSPVAPPLVPPHSIRLEAWCFRSRSSTLLWPGRHLLLDSFSGTGSPTFGIVDRPSVSTPDRQLCDHDDFTKRHHLCRNSFFQDRHQSIDSMIVPRSDMSTSSIALTRAAAACSGEIAVEKPESLIGASNGLPSGSGCAKLPSGWLQHGYVEFDDSDTSSDGDEDSDSDCGSFSSQDSDDTIVSDEVTTGLSDESSPRPPETSASHVIRIAFTGPPSGVSLQRPGCTPRGARALPTARQSPKVRWDERSLIKPVPIAPLRSLNLDVPLRRHSISASLTLRHAAALRAFQLKQEERELARHRAAMATASRSRLDEQYDIVGITSYPRPAPPSVLFRTSRQGRQRSAGDTCRPQSRQDLAVEIAALDGPGGSAGHVRSRSHEADSDHGVAMPLPALCEDERHRAGLHLLRTLGQPDQSQLRTKVAPPANSTRKVSRHRRPPSLDEITLRIGGGHINATGDAGVTGGRGRRSGCLGQRPRSASCPSPVIGDPTLREVVEVFVTPPTPRPDDVDHRVHGVVLLRSPGSAPLQTRQSFLAAPAFDVAPGRTKALEESQRMIDQLSLLVAQQQGFLLQRSGVSAQTGQATAPAEADCELPRQDPNGSNVGNDRDASLLTLPNDCMAQRTCNRPANADEQRTGCAVPKYVAPGRRGYGQAGKGFPSTSMRRAAPQRQVSLNQMLGSVSARASLGAMMGYGVNADKLRGSHTPTQHAHTESGAMECRRATVRQSMLERLELRRRSSSVVSHAAR</sequence>
<organism evidence="2 3">
    <name type="scientific">Pseudozyma flocculosa PF-1</name>
    <dbReference type="NCBI Taxonomy" id="1277687"/>
    <lineage>
        <taxon>Eukaryota</taxon>
        <taxon>Fungi</taxon>
        <taxon>Dikarya</taxon>
        <taxon>Basidiomycota</taxon>
        <taxon>Ustilaginomycotina</taxon>
        <taxon>Ustilaginomycetes</taxon>
        <taxon>Ustilaginales</taxon>
        <taxon>Ustilaginaceae</taxon>
        <taxon>Pseudozyma</taxon>
    </lineage>
</organism>
<feature type="region of interest" description="Disordered" evidence="1">
    <location>
        <begin position="466"/>
        <end position="491"/>
    </location>
</feature>
<proteinExistence type="predicted"/>
<name>A0A061H9H9_9BASI</name>
<feature type="region of interest" description="Disordered" evidence="1">
    <location>
        <begin position="633"/>
        <end position="661"/>
    </location>
</feature>
<evidence type="ECO:0000313" key="2">
    <source>
        <dbReference type="EMBL" id="EPQ29099.1"/>
    </source>
</evidence>
<feature type="compositionally biased region" description="Acidic residues" evidence="1">
    <location>
        <begin position="204"/>
        <end position="220"/>
    </location>
</feature>
<dbReference type="HOGENOM" id="CLU_352371_0_0_1"/>
<feature type="region of interest" description="Disordered" evidence="1">
    <location>
        <begin position="418"/>
        <end position="437"/>
    </location>
</feature>
<gene>
    <name evidence="2" type="ORF">PFL1_03388</name>
</gene>
<dbReference type="OrthoDB" id="2553071at2759"/>
<reference evidence="2 3" key="1">
    <citation type="journal article" date="2013" name="Plant Cell">
        <title>The transition from a phytopathogenic smut ancestor to an anamorphic biocontrol agent deciphered by comparative whole-genome analysis.</title>
        <authorList>
            <person name="Lefebvre F."/>
            <person name="Joly D.L."/>
            <person name="Labbe C."/>
            <person name="Teichmann B."/>
            <person name="Linning R."/>
            <person name="Belzile F."/>
            <person name="Bakkeren G."/>
            <person name="Belanger R.R."/>
        </authorList>
    </citation>
    <scope>NUCLEOTIDE SEQUENCE [LARGE SCALE GENOMIC DNA]</scope>
    <source>
        <strain evidence="2 3">PF-1</strain>
    </source>
</reference>
<dbReference type="Proteomes" id="UP000053664">
    <property type="component" value="Unassembled WGS sequence"/>
</dbReference>
<feature type="region of interest" description="Disordered" evidence="1">
    <location>
        <begin position="381"/>
        <end position="405"/>
    </location>
</feature>
<protein>
    <submittedName>
        <fullName evidence="2">Uncharacterized protein</fullName>
    </submittedName>
</protein>
<evidence type="ECO:0000256" key="1">
    <source>
        <dbReference type="SAM" id="MobiDB-lite"/>
    </source>
</evidence>
<dbReference type="EMBL" id="KE361632">
    <property type="protein sequence ID" value="EPQ29099.1"/>
    <property type="molecule type" value="Genomic_DNA"/>
</dbReference>
<evidence type="ECO:0000313" key="3">
    <source>
        <dbReference type="Proteomes" id="UP000053664"/>
    </source>
</evidence>
<feature type="region of interest" description="Disordered" evidence="1">
    <location>
        <begin position="204"/>
        <end position="292"/>
    </location>
</feature>